<keyword evidence="1" id="KW-1133">Transmembrane helix</keyword>
<feature type="transmembrane region" description="Helical" evidence="1">
    <location>
        <begin position="37"/>
        <end position="57"/>
    </location>
</feature>
<feature type="transmembrane region" description="Helical" evidence="1">
    <location>
        <begin position="14"/>
        <end position="31"/>
    </location>
</feature>
<name>A0ABS4H316_9BACL</name>
<evidence type="ECO:0000313" key="2">
    <source>
        <dbReference type="EMBL" id="MBP1936916.1"/>
    </source>
</evidence>
<evidence type="ECO:0000256" key="1">
    <source>
        <dbReference type="SAM" id="Phobius"/>
    </source>
</evidence>
<keyword evidence="1" id="KW-0812">Transmembrane</keyword>
<protein>
    <submittedName>
        <fullName evidence="2">Uncharacterized protein</fullName>
    </submittedName>
</protein>
<reference evidence="2 3" key="1">
    <citation type="submission" date="2021-03" db="EMBL/GenBank/DDBJ databases">
        <title>Genomic Encyclopedia of Type Strains, Phase IV (KMG-IV): sequencing the most valuable type-strain genomes for metagenomic binning, comparative biology and taxonomic classification.</title>
        <authorList>
            <person name="Goeker M."/>
        </authorList>
    </citation>
    <scope>NUCLEOTIDE SEQUENCE [LARGE SCALE GENOMIC DNA]</scope>
    <source>
        <strain evidence="2 3">DSM 23491</strain>
    </source>
</reference>
<dbReference type="EMBL" id="JAGGKP010000003">
    <property type="protein sequence ID" value="MBP1936916.1"/>
    <property type="molecule type" value="Genomic_DNA"/>
</dbReference>
<keyword evidence="1" id="KW-0472">Membrane</keyword>
<gene>
    <name evidence="2" type="ORF">J2Z20_001798</name>
</gene>
<sequence>MTEQSLELFKRNKLMVKLLWGCLVLGIGASYSSMDTIITLLIYGLPVAVICSVLARMRRATDRYGRNDLCGIDYRTICGFR</sequence>
<keyword evidence="3" id="KW-1185">Reference proteome</keyword>
<organism evidence="2 3">
    <name type="scientific">Paenibacillus sediminis</name>
    <dbReference type="NCBI Taxonomy" id="664909"/>
    <lineage>
        <taxon>Bacteria</taxon>
        <taxon>Bacillati</taxon>
        <taxon>Bacillota</taxon>
        <taxon>Bacilli</taxon>
        <taxon>Bacillales</taxon>
        <taxon>Paenibacillaceae</taxon>
        <taxon>Paenibacillus</taxon>
    </lineage>
</organism>
<proteinExistence type="predicted"/>
<comment type="caution">
    <text evidence="2">The sequence shown here is derived from an EMBL/GenBank/DDBJ whole genome shotgun (WGS) entry which is preliminary data.</text>
</comment>
<evidence type="ECO:0000313" key="3">
    <source>
        <dbReference type="Proteomes" id="UP001519273"/>
    </source>
</evidence>
<accession>A0ABS4H316</accession>
<dbReference type="Proteomes" id="UP001519273">
    <property type="component" value="Unassembled WGS sequence"/>
</dbReference>